<name>A0ABP9SJW3_9ACTN</name>
<dbReference type="Proteomes" id="UP001501570">
    <property type="component" value="Unassembled WGS sequence"/>
</dbReference>
<sequence length="273" mass="28962">MATVTTYQQWLADGSPWKPSNPSAALALACKAHGTVYGIIGDVTTHLKAKPPEDHCPYSATPWPVAQPYPYVLAIDIMTTSPVVAQRIIAAKRAGRLPCLKYINWTDADGRCWHTSWQASEATKTSTDTGHIHCSWRSDHVTCAHATGFDPFVNQTLEVDMDPQGQDIVKGVSNAQALADIWYATVGQTVEGGGSSTDGGRFKAPLRFKEIRTAIANLASNPPTLTQAQINALAKATADQLIASQTNSLTAADHAGIVADVQAALRAGTGAGK</sequence>
<evidence type="ECO:0000313" key="1">
    <source>
        <dbReference type="EMBL" id="GAA5197680.1"/>
    </source>
</evidence>
<dbReference type="RefSeq" id="WP_345636967.1">
    <property type="nucleotide sequence ID" value="NZ_BAABJQ010000030.1"/>
</dbReference>
<keyword evidence="2" id="KW-1185">Reference proteome</keyword>
<reference evidence="2" key="1">
    <citation type="journal article" date="2019" name="Int. J. Syst. Evol. Microbiol.">
        <title>The Global Catalogue of Microorganisms (GCM) 10K type strain sequencing project: providing services to taxonomists for standard genome sequencing and annotation.</title>
        <authorList>
            <consortium name="The Broad Institute Genomics Platform"/>
            <consortium name="The Broad Institute Genome Sequencing Center for Infectious Disease"/>
            <person name="Wu L."/>
            <person name="Ma J."/>
        </authorList>
    </citation>
    <scope>NUCLEOTIDE SEQUENCE [LARGE SCALE GENOMIC DNA]</scope>
    <source>
        <strain evidence="2">JCM 18304</strain>
    </source>
</reference>
<evidence type="ECO:0000313" key="2">
    <source>
        <dbReference type="Proteomes" id="UP001501570"/>
    </source>
</evidence>
<accession>A0ABP9SJW3</accession>
<organism evidence="1 2">
    <name type="scientific">Rugosimonospora acidiphila</name>
    <dbReference type="NCBI Taxonomy" id="556531"/>
    <lineage>
        <taxon>Bacteria</taxon>
        <taxon>Bacillati</taxon>
        <taxon>Actinomycetota</taxon>
        <taxon>Actinomycetes</taxon>
        <taxon>Micromonosporales</taxon>
        <taxon>Micromonosporaceae</taxon>
        <taxon>Rugosimonospora</taxon>
    </lineage>
</organism>
<proteinExistence type="predicted"/>
<protein>
    <submittedName>
        <fullName evidence="1">Uncharacterized protein</fullName>
    </submittedName>
</protein>
<comment type="caution">
    <text evidence="1">The sequence shown here is derived from an EMBL/GenBank/DDBJ whole genome shotgun (WGS) entry which is preliminary data.</text>
</comment>
<dbReference type="EMBL" id="BAABJQ010000030">
    <property type="protein sequence ID" value="GAA5197680.1"/>
    <property type="molecule type" value="Genomic_DNA"/>
</dbReference>
<gene>
    <name evidence="1" type="ORF">GCM10023322_69460</name>
</gene>